<name>A0ABV0G8G9_9BURK</name>
<evidence type="ECO:0000313" key="2">
    <source>
        <dbReference type="Proteomes" id="UP001462640"/>
    </source>
</evidence>
<keyword evidence="2" id="KW-1185">Reference proteome</keyword>
<reference evidence="1 2" key="1">
    <citation type="submission" date="2024-05" db="EMBL/GenBank/DDBJ databases">
        <title>Roseateles sp. 2.12 16S ribosomal RNA gene Genome sequencing and assembly.</title>
        <authorList>
            <person name="Woo H."/>
        </authorList>
    </citation>
    <scope>NUCLEOTIDE SEQUENCE [LARGE SCALE GENOMIC DNA]</scope>
    <source>
        <strain evidence="1 2">2.12</strain>
    </source>
</reference>
<dbReference type="RefSeq" id="WP_347604940.1">
    <property type="nucleotide sequence ID" value="NZ_JBDPZC010000001.1"/>
</dbReference>
<evidence type="ECO:0000313" key="1">
    <source>
        <dbReference type="EMBL" id="MEO3711346.1"/>
    </source>
</evidence>
<comment type="caution">
    <text evidence="1">The sequence shown here is derived from an EMBL/GenBank/DDBJ whole genome shotgun (WGS) entry which is preliminary data.</text>
</comment>
<accession>A0ABV0G8G9</accession>
<dbReference type="EMBL" id="JBDPZC010000001">
    <property type="protein sequence ID" value="MEO3711346.1"/>
    <property type="molecule type" value="Genomic_DNA"/>
</dbReference>
<dbReference type="Proteomes" id="UP001462640">
    <property type="component" value="Unassembled WGS sequence"/>
</dbReference>
<proteinExistence type="predicted"/>
<gene>
    <name evidence="1" type="ORF">ABDJ40_01050</name>
</gene>
<organism evidence="1 2">
    <name type="scientific">Roseateles flavus</name>
    <dbReference type="NCBI Taxonomy" id="3149041"/>
    <lineage>
        <taxon>Bacteria</taxon>
        <taxon>Pseudomonadati</taxon>
        <taxon>Pseudomonadota</taxon>
        <taxon>Betaproteobacteria</taxon>
        <taxon>Burkholderiales</taxon>
        <taxon>Sphaerotilaceae</taxon>
        <taxon>Roseateles</taxon>
    </lineage>
</organism>
<sequence>MNLPHPMSLTFANERDASDIETQPRVLVHSWRLIRTRTGTLHLVTFRDVGDEQETVCVTSAISAVERGRVAVTTSSGRMYELAGPAEEREIEREMLRAGAVRLGMGGAVDVSVLAWDLVGLD</sequence>
<protein>
    <recommendedName>
        <fullName evidence="3">Lipocalin-like domain-containing protein</fullName>
    </recommendedName>
</protein>
<evidence type="ECO:0008006" key="3">
    <source>
        <dbReference type="Google" id="ProtNLM"/>
    </source>
</evidence>